<feature type="chain" id="PRO_5047195592" evidence="5">
    <location>
        <begin position="24"/>
        <end position="1362"/>
    </location>
</feature>
<dbReference type="Gene3D" id="3.40.50.200">
    <property type="entry name" value="Peptidase S8/S53 domain"/>
    <property type="match status" value="1"/>
</dbReference>
<dbReference type="Pfam" id="PF00082">
    <property type="entry name" value="Peptidase_S8"/>
    <property type="match status" value="1"/>
</dbReference>
<evidence type="ECO:0000259" key="6">
    <source>
        <dbReference type="PROSITE" id="PS50268"/>
    </source>
</evidence>
<evidence type="ECO:0000256" key="1">
    <source>
        <dbReference type="ARBA" id="ARBA00011073"/>
    </source>
</evidence>
<proteinExistence type="inferred from homology"/>
<reference evidence="8" key="1">
    <citation type="submission" date="2023-09" db="EMBL/GenBank/DDBJ databases">
        <authorList>
            <person name="Li S."/>
            <person name="Li X."/>
            <person name="Zhang C."/>
            <person name="Zhao Z."/>
        </authorList>
    </citation>
    <scope>NUCLEOTIDE SEQUENCE [LARGE SCALE GENOMIC DNA]</scope>
    <source>
        <strain evidence="8">SQ149</strain>
    </source>
</reference>
<gene>
    <name evidence="7" type="ORF">RGQ13_07600</name>
</gene>
<evidence type="ECO:0000313" key="8">
    <source>
        <dbReference type="Proteomes" id="UP001258994"/>
    </source>
</evidence>
<dbReference type="Gene3D" id="2.60.40.10">
    <property type="entry name" value="Immunoglobulins"/>
    <property type="match status" value="1"/>
</dbReference>
<dbReference type="Proteomes" id="UP001258994">
    <property type="component" value="Chromosome"/>
</dbReference>
<feature type="signal peptide" evidence="5">
    <location>
        <begin position="1"/>
        <end position="23"/>
    </location>
</feature>
<keyword evidence="4" id="KW-0720">Serine protease</keyword>
<dbReference type="PANTHER" id="PTHR43806">
    <property type="entry name" value="PEPTIDASE S8"/>
    <property type="match status" value="1"/>
</dbReference>
<accession>A0ABY9TYA8</accession>
<dbReference type="InterPro" id="IPR002126">
    <property type="entry name" value="Cadherin-like_dom"/>
</dbReference>
<comment type="similarity">
    <text evidence="1">Belongs to the peptidase S8 family.</text>
</comment>
<evidence type="ECO:0000256" key="2">
    <source>
        <dbReference type="ARBA" id="ARBA00022670"/>
    </source>
</evidence>
<feature type="domain" description="Cadherin" evidence="6">
    <location>
        <begin position="1126"/>
        <end position="1234"/>
    </location>
</feature>
<evidence type="ECO:0000313" key="7">
    <source>
        <dbReference type="EMBL" id="WNC73845.1"/>
    </source>
</evidence>
<organism evidence="7 8">
    <name type="scientific">Thalassotalea psychrophila</name>
    <dbReference type="NCBI Taxonomy" id="3065647"/>
    <lineage>
        <taxon>Bacteria</taxon>
        <taxon>Pseudomonadati</taxon>
        <taxon>Pseudomonadota</taxon>
        <taxon>Gammaproteobacteria</taxon>
        <taxon>Alteromonadales</taxon>
        <taxon>Colwelliaceae</taxon>
        <taxon>Thalassotalea</taxon>
    </lineage>
</organism>
<keyword evidence="3" id="KW-0378">Hydrolase</keyword>
<dbReference type="Gene3D" id="2.60.40.60">
    <property type="entry name" value="Cadherins"/>
    <property type="match status" value="1"/>
</dbReference>
<keyword evidence="8" id="KW-1185">Reference proteome</keyword>
<dbReference type="CDD" id="cd11304">
    <property type="entry name" value="Cadherin_repeat"/>
    <property type="match status" value="1"/>
</dbReference>
<name>A0ABY9TYA8_9GAMM</name>
<dbReference type="InterPro" id="IPR000209">
    <property type="entry name" value="Peptidase_S8/S53_dom"/>
</dbReference>
<dbReference type="RefSeq" id="WP_348392955.1">
    <property type="nucleotide sequence ID" value="NZ_CP134145.1"/>
</dbReference>
<dbReference type="InterPro" id="IPR036852">
    <property type="entry name" value="Peptidase_S8/S53_dom_sf"/>
</dbReference>
<dbReference type="SUPFAM" id="SSF49313">
    <property type="entry name" value="Cadherin-like"/>
    <property type="match status" value="2"/>
</dbReference>
<dbReference type="SUPFAM" id="SSF52743">
    <property type="entry name" value="Subtilisin-like"/>
    <property type="match status" value="1"/>
</dbReference>
<dbReference type="InterPro" id="IPR015919">
    <property type="entry name" value="Cadherin-like_sf"/>
</dbReference>
<dbReference type="PROSITE" id="PS50268">
    <property type="entry name" value="CADHERIN_2"/>
    <property type="match status" value="1"/>
</dbReference>
<sequence>MIFKSTAIAVFASSLLSPAIAQANSGDTSTAASAPAMQGTFAKQPARGVYAITLKADAAGLQHQDPQTKAKLAKITQVQNDVFAFAQRYDNNVKLALRTRLLSNMLTIELNEDAANALKTHADVAVVSLIFSLDEQSNQQMAAKDDSEGFSGGDFNSKYPFLKVNDAGDNVTVAIIGQGVDYTHTALGGEKNDKLDNYGVAFQNVTNAWEGFPNDVVIGGFDFVSESGGYDYNPLEYHSDITDRRWDSLEFKAGYGSATALAVLQAVPNAKILAYKVEGVSYEGDVFRDNYFDAKFVAALELAIDPNLDGDISDRADIIQISRSVGGWTFVDDNDTGHSNSSVGVQFVRDIAATGALVITGAGNFGQNETYYNIAYRGMAPEALTVGFAHREDTSYAINPNSPVGPTRGPVSVLKPDVVSVTDEMIAPRVASNTGYVNLEDNDRLALTRTTAAAASIMDAHPQLTAAEVKALLVNTGINNIANSHGVAQVGGGSVNPIAATTSHALMYQKGNYQPSLNFSQVKVFGQSSFSKEVVIKNLSDKTQHYNVVINKNGDKVNNNAVAVSFPSQITLPPLTEVSVPVTITVDENKLAANPFALTQDFRSANWDKYAINGNITLEHEVSPGASIHIPWLIMPSRGGIFAVDNSFNKDSWTNIRANDNDFRPPHDANWRNKVPYAVTQDYNRVEVENVTNVAQTLYAMPIIYHSEDYRIGTPRTGNIIKTIAGDIVAEQQCLSGNKLSLAITYFDEIQLPTSKHFDRFAGVMTSIQLYNKESIEMADNKARFLDELQNTAGHLTRLDLRLNEQQQFATQYVDQKLPYNPWNPRTRYKWTELETVAVPGGDTIVTNICTDKLFHGPINAETFNDIIGLQFSSDRDNIPGYYDDVLTHNFNLGGHSVVSEIEDQEEVVSVECSAGFIKDNNDNCIKIYDEDTIDVDLAEWVALSVGEDKEEFKFHCGSYDEQETTTCTASHSKTFEFEFRSPNRNPDGLICDFYKESTTAVCHAKNLVRDNGDIEDKLFWRVSFNITGLIAPPPVISDNSFLTGVAIKLKNAAVADIDANWTNQITLQPGERALVSYLRDNACGGTIHNPTSKINPVICSEGGYVFDPVSGFKRIAHNNSTYVRVAKGQEFSVSEDSQIGDVIGTVRTTSKYIRETYGRGSEYYDLWLLDGGFGAPFHLSSQGVLSVRDPQMLDFEDIASYQLTVSSRGGNYQSAADTIKVNVRNANDNAPQLLSAIGDITMVQHQAIENISFAHYFSDIDGIGLVFSASELPQGLDLDKAGILTGTPTVNGEFSASILVTDGVHTLASDIHFNIAKDENSNGEDTEQESKGSSGGAATMLLFAVIALTRRRLVKSIQQAK</sequence>
<evidence type="ECO:0000256" key="4">
    <source>
        <dbReference type="ARBA" id="ARBA00022825"/>
    </source>
</evidence>
<keyword evidence="2" id="KW-0645">Protease</keyword>
<dbReference type="EMBL" id="CP134145">
    <property type="protein sequence ID" value="WNC73845.1"/>
    <property type="molecule type" value="Genomic_DNA"/>
</dbReference>
<dbReference type="InterPro" id="IPR013783">
    <property type="entry name" value="Ig-like_fold"/>
</dbReference>
<protein>
    <submittedName>
        <fullName evidence="7">S8 family serine peptidase</fullName>
    </submittedName>
</protein>
<keyword evidence="5" id="KW-0732">Signal</keyword>
<dbReference type="InterPro" id="IPR050131">
    <property type="entry name" value="Peptidase_S8_subtilisin-like"/>
</dbReference>
<dbReference type="PANTHER" id="PTHR43806:SF11">
    <property type="entry name" value="CEREVISIN-RELATED"/>
    <property type="match status" value="1"/>
</dbReference>
<evidence type="ECO:0000256" key="3">
    <source>
        <dbReference type="ARBA" id="ARBA00022801"/>
    </source>
</evidence>
<evidence type="ECO:0000256" key="5">
    <source>
        <dbReference type="SAM" id="SignalP"/>
    </source>
</evidence>